<comment type="caution">
    <text evidence="3">The sequence shown here is derived from an EMBL/GenBank/DDBJ whole genome shotgun (WGS) entry which is preliminary data.</text>
</comment>
<proteinExistence type="predicted"/>
<evidence type="ECO:0000256" key="1">
    <source>
        <dbReference type="SAM" id="Coils"/>
    </source>
</evidence>
<evidence type="ECO:0000313" key="3">
    <source>
        <dbReference type="EMBL" id="TQM98352.1"/>
    </source>
</evidence>
<keyword evidence="1" id="KW-0175">Coiled coil</keyword>
<dbReference type="EMBL" id="VFPV01000005">
    <property type="protein sequence ID" value="TQM98352.1"/>
    <property type="molecule type" value="Genomic_DNA"/>
</dbReference>
<keyword evidence="2" id="KW-0472">Membrane</keyword>
<keyword evidence="2" id="KW-0812">Transmembrane</keyword>
<dbReference type="RefSeq" id="WP_142085762.1">
    <property type="nucleotide sequence ID" value="NZ_VFPV01000005.1"/>
</dbReference>
<feature type="transmembrane region" description="Helical" evidence="2">
    <location>
        <begin position="101"/>
        <end position="124"/>
    </location>
</feature>
<feature type="transmembrane region" description="Helical" evidence="2">
    <location>
        <begin position="130"/>
        <end position="148"/>
    </location>
</feature>
<evidence type="ECO:0000256" key="2">
    <source>
        <dbReference type="SAM" id="Phobius"/>
    </source>
</evidence>
<reference evidence="3 4" key="1">
    <citation type="submission" date="2019-06" db="EMBL/GenBank/DDBJ databases">
        <title>Genomic Encyclopedia of Archaeal and Bacterial Type Strains, Phase II (KMG-II): from individual species to whole genera.</title>
        <authorList>
            <person name="Goeker M."/>
        </authorList>
    </citation>
    <scope>NUCLEOTIDE SEQUENCE [LARGE SCALE GENOMIC DNA]</scope>
    <source>
        <strain evidence="3 4">DSM 7270</strain>
    </source>
</reference>
<gene>
    <name evidence="3" type="ORF">BDD18_4233</name>
</gene>
<dbReference type="AlphaFoldDB" id="A0A543KTE9"/>
<protein>
    <recommendedName>
        <fullName evidence="5">Zinc ribbon domain-containing protein</fullName>
    </recommendedName>
</protein>
<dbReference type="Proteomes" id="UP000316993">
    <property type="component" value="Unassembled WGS sequence"/>
</dbReference>
<sequence>MALVKLNCVNCSAPLEIGDDLERFACAYCGTTQIVEHAGGVVALRRVESAIQAVQKGTEKTAAELALPRLEKELAAAQESLNQATARLQEKIGRARSGRRLLTAILASVIFMAGMMTAGIAASASETMSYIHTAVWMTSLFVIPTFVYRKIKLPQSSRAEVEGAEAKIAKIRGQIAAARAVVDSVH</sequence>
<evidence type="ECO:0000313" key="4">
    <source>
        <dbReference type="Proteomes" id="UP000316993"/>
    </source>
</evidence>
<accession>A0A543KTE9</accession>
<name>A0A543KTE9_9BURK</name>
<evidence type="ECO:0008006" key="5">
    <source>
        <dbReference type="Google" id="ProtNLM"/>
    </source>
</evidence>
<keyword evidence="2" id="KW-1133">Transmembrane helix</keyword>
<organism evidence="3 4">
    <name type="scientific">Acidovorax temperans</name>
    <dbReference type="NCBI Taxonomy" id="80878"/>
    <lineage>
        <taxon>Bacteria</taxon>
        <taxon>Pseudomonadati</taxon>
        <taxon>Pseudomonadota</taxon>
        <taxon>Betaproteobacteria</taxon>
        <taxon>Burkholderiales</taxon>
        <taxon>Comamonadaceae</taxon>
        <taxon>Acidovorax</taxon>
    </lineage>
</organism>
<feature type="coiled-coil region" evidence="1">
    <location>
        <begin position="60"/>
        <end position="94"/>
    </location>
</feature>